<reference evidence="1" key="1">
    <citation type="journal article" date="2015" name="Nature">
        <title>Complex archaea that bridge the gap between prokaryotes and eukaryotes.</title>
        <authorList>
            <person name="Spang A."/>
            <person name="Saw J.H."/>
            <person name="Jorgensen S.L."/>
            <person name="Zaremba-Niedzwiedzka K."/>
            <person name="Martijn J."/>
            <person name="Lind A.E."/>
            <person name="van Eijk R."/>
            <person name="Schleper C."/>
            <person name="Guy L."/>
            <person name="Ettema T.J."/>
        </authorList>
    </citation>
    <scope>NUCLEOTIDE SEQUENCE</scope>
</reference>
<sequence length="55" mass="6401">MKKDKDTTPPADSTTKQYLKELIERDIISIKENQGLLSSERTFLIQSREHILNNL</sequence>
<proteinExistence type="predicted"/>
<evidence type="ECO:0008006" key="2">
    <source>
        <dbReference type="Google" id="ProtNLM"/>
    </source>
</evidence>
<dbReference type="AlphaFoldDB" id="A0A0F9C791"/>
<organism evidence="1">
    <name type="scientific">marine sediment metagenome</name>
    <dbReference type="NCBI Taxonomy" id="412755"/>
    <lineage>
        <taxon>unclassified sequences</taxon>
        <taxon>metagenomes</taxon>
        <taxon>ecological metagenomes</taxon>
    </lineage>
</organism>
<comment type="caution">
    <text evidence="1">The sequence shown here is derived from an EMBL/GenBank/DDBJ whole genome shotgun (WGS) entry which is preliminary data.</text>
</comment>
<dbReference type="EMBL" id="LAZR01048196">
    <property type="protein sequence ID" value="KKK92476.1"/>
    <property type="molecule type" value="Genomic_DNA"/>
</dbReference>
<protein>
    <recommendedName>
        <fullName evidence="2">RNA polymerase sigma-70 region 1.2 domain-containing protein</fullName>
    </recommendedName>
</protein>
<gene>
    <name evidence="1" type="ORF">LCGC14_2702580</name>
</gene>
<accession>A0A0F9C791</accession>
<evidence type="ECO:0000313" key="1">
    <source>
        <dbReference type="EMBL" id="KKK92476.1"/>
    </source>
</evidence>
<name>A0A0F9C791_9ZZZZ</name>